<organism evidence="2 3">
    <name type="scientific">Sphingomonas horti</name>
    <dbReference type="NCBI Taxonomy" id="2682842"/>
    <lineage>
        <taxon>Bacteria</taxon>
        <taxon>Pseudomonadati</taxon>
        <taxon>Pseudomonadota</taxon>
        <taxon>Alphaproteobacteria</taxon>
        <taxon>Sphingomonadales</taxon>
        <taxon>Sphingomonadaceae</taxon>
        <taxon>Sphingomonas</taxon>
    </lineage>
</organism>
<dbReference type="Proteomes" id="UP000441389">
    <property type="component" value="Unassembled WGS sequence"/>
</dbReference>
<dbReference type="InterPro" id="IPR036388">
    <property type="entry name" value="WH-like_DNA-bd_sf"/>
</dbReference>
<keyword evidence="3" id="KW-1185">Reference proteome</keyword>
<proteinExistence type="predicted"/>
<dbReference type="EMBL" id="WQMS01000007">
    <property type="protein sequence ID" value="MVO77585.1"/>
    <property type="molecule type" value="Genomic_DNA"/>
</dbReference>
<dbReference type="Pfam" id="PF08281">
    <property type="entry name" value="Sigma70_r4_2"/>
    <property type="match status" value="1"/>
</dbReference>
<dbReference type="AlphaFoldDB" id="A0A6I4IZI8"/>
<evidence type="ECO:0000313" key="3">
    <source>
        <dbReference type="Proteomes" id="UP000441389"/>
    </source>
</evidence>
<feature type="domain" description="RNA polymerase sigma factor 70 region 4 type 2" evidence="1">
    <location>
        <begin position="16"/>
        <end position="65"/>
    </location>
</feature>
<comment type="caution">
    <text evidence="2">The sequence shown here is derived from an EMBL/GenBank/DDBJ whole genome shotgun (WGS) entry which is preliminary data.</text>
</comment>
<protein>
    <recommendedName>
        <fullName evidence="1">RNA polymerase sigma factor 70 region 4 type 2 domain-containing protein</fullName>
    </recommendedName>
</protein>
<name>A0A6I4IZI8_9SPHN</name>
<accession>A0A6I4IZI8</accession>
<dbReference type="InterPro" id="IPR013249">
    <property type="entry name" value="RNA_pol_sigma70_r4_t2"/>
</dbReference>
<evidence type="ECO:0000313" key="2">
    <source>
        <dbReference type="EMBL" id="MVO77585.1"/>
    </source>
</evidence>
<gene>
    <name evidence="2" type="ORF">GON01_06510</name>
</gene>
<dbReference type="GO" id="GO:0016987">
    <property type="term" value="F:sigma factor activity"/>
    <property type="evidence" value="ECO:0007669"/>
    <property type="project" value="InterPro"/>
</dbReference>
<sequence>MECPMTPQADEADELRRLERAVANLPAMQRYIFLAKCRDGRPYAEIAARTRLSRKGVQKRLARALYNIRRQMDGEHLRWWQRWF</sequence>
<dbReference type="InterPro" id="IPR013324">
    <property type="entry name" value="RNA_pol_sigma_r3/r4-like"/>
</dbReference>
<evidence type="ECO:0000259" key="1">
    <source>
        <dbReference type="Pfam" id="PF08281"/>
    </source>
</evidence>
<dbReference type="Gene3D" id="1.10.10.10">
    <property type="entry name" value="Winged helix-like DNA-binding domain superfamily/Winged helix DNA-binding domain"/>
    <property type="match status" value="1"/>
</dbReference>
<dbReference type="GO" id="GO:0006352">
    <property type="term" value="P:DNA-templated transcription initiation"/>
    <property type="evidence" value="ECO:0007669"/>
    <property type="project" value="InterPro"/>
</dbReference>
<dbReference type="GO" id="GO:0003677">
    <property type="term" value="F:DNA binding"/>
    <property type="evidence" value="ECO:0007669"/>
    <property type="project" value="InterPro"/>
</dbReference>
<dbReference type="SUPFAM" id="SSF88659">
    <property type="entry name" value="Sigma3 and sigma4 domains of RNA polymerase sigma factors"/>
    <property type="match status" value="1"/>
</dbReference>
<reference evidence="2 3" key="1">
    <citation type="submission" date="2019-12" db="EMBL/GenBank/DDBJ databases">
        <authorList>
            <person name="Huq M.A."/>
        </authorList>
    </citation>
    <scope>NUCLEOTIDE SEQUENCE [LARGE SCALE GENOMIC DNA]</scope>
    <source>
        <strain evidence="2 3">MAH-20</strain>
    </source>
</reference>